<dbReference type="InterPro" id="IPR006286">
    <property type="entry name" value="C56_PfpI-like"/>
</dbReference>
<dbReference type="Gene3D" id="3.40.50.880">
    <property type="match status" value="1"/>
</dbReference>
<evidence type="ECO:0000313" key="3">
    <source>
        <dbReference type="EMBL" id="GAA0681292.1"/>
    </source>
</evidence>
<dbReference type="SUPFAM" id="SSF52317">
    <property type="entry name" value="Class I glutamine amidotransferase-like"/>
    <property type="match status" value="1"/>
</dbReference>
<sequence length="160" mass="16702">MSASDRQELDGVKVGVFVAQESTKEVEFTEPKAAMSDAGADVDVLGGDADDARTVNNDLDESDAYGVDKTFSEAAADECDGRIVPGGIVGADTLRADEDAVELLEHHRAADGALGSICHGPWTLVEAGVVDDSVVTSRDPDDLDAFTDAIVDEFAGATER</sequence>
<accession>A0AAV3TE46</accession>
<evidence type="ECO:0000256" key="1">
    <source>
        <dbReference type="ARBA" id="ARBA00008542"/>
    </source>
</evidence>
<dbReference type="Proteomes" id="UP001500420">
    <property type="component" value="Unassembled WGS sequence"/>
</dbReference>
<dbReference type="Pfam" id="PF01965">
    <property type="entry name" value="DJ-1_PfpI"/>
    <property type="match status" value="1"/>
</dbReference>
<reference evidence="3 4" key="1">
    <citation type="journal article" date="2019" name="Int. J. Syst. Evol. Microbiol.">
        <title>The Global Catalogue of Microorganisms (GCM) 10K type strain sequencing project: providing services to taxonomists for standard genome sequencing and annotation.</title>
        <authorList>
            <consortium name="The Broad Institute Genomics Platform"/>
            <consortium name="The Broad Institute Genome Sequencing Center for Infectious Disease"/>
            <person name="Wu L."/>
            <person name="Ma J."/>
        </authorList>
    </citation>
    <scope>NUCLEOTIDE SEQUENCE [LARGE SCALE GENOMIC DNA]</scope>
    <source>
        <strain evidence="3 4">JCM 16328</strain>
    </source>
</reference>
<gene>
    <name evidence="3" type="ORF">GCM10009020_32840</name>
</gene>
<protein>
    <submittedName>
        <fullName evidence="3">Type 1 glutamine amidotransferase domain-containing protein</fullName>
    </submittedName>
</protein>
<keyword evidence="4" id="KW-1185">Reference proteome</keyword>
<dbReference type="InterPro" id="IPR029062">
    <property type="entry name" value="Class_I_gatase-like"/>
</dbReference>
<dbReference type="AlphaFoldDB" id="A0AAV3TE46"/>
<evidence type="ECO:0000313" key="4">
    <source>
        <dbReference type="Proteomes" id="UP001500420"/>
    </source>
</evidence>
<dbReference type="EMBL" id="BAAADV010000008">
    <property type="protein sequence ID" value="GAA0681292.1"/>
    <property type="molecule type" value="Genomic_DNA"/>
</dbReference>
<keyword evidence="3" id="KW-0315">Glutamine amidotransferase</keyword>
<comment type="similarity">
    <text evidence="1">Belongs to the peptidase C56 family.</text>
</comment>
<comment type="caution">
    <text evidence="3">The sequence shown here is derived from an EMBL/GenBank/DDBJ whole genome shotgun (WGS) entry which is preliminary data.</text>
</comment>
<feature type="domain" description="DJ-1/PfpI" evidence="2">
    <location>
        <begin position="13"/>
        <end position="130"/>
    </location>
</feature>
<proteinExistence type="inferred from homology"/>
<name>A0AAV3TE46_9EURY</name>
<dbReference type="PANTHER" id="PTHR42733">
    <property type="entry name" value="DJ-1 PROTEIN"/>
    <property type="match status" value="1"/>
</dbReference>
<dbReference type="InterPro" id="IPR002818">
    <property type="entry name" value="DJ-1/PfpI"/>
</dbReference>
<dbReference type="RefSeq" id="WP_343775346.1">
    <property type="nucleotide sequence ID" value="NZ_BAAADV010000008.1"/>
</dbReference>
<dbReference type="PANTHER" id="PTHR42733:SF12">
    <property type="entry name" value="PROTEINASE"/>
    <property type="match status" value="1"/>
</dbReference>
<evidence type="ECO:0000259" key="2">
    <source>
        <dbReference type="Pfam" id="PF01965"/>
    </source>
</evidence>
<organism evidence="3 4">
    <name type="scientific">Natronoarchaeum mannanilyticum</name>
    <dbReference type="NCBI Taxonomy" id="926360"/>
    <lineage>
        <taxon>Archaea</taxon>
        <taxon>Methanobacteriati</taxon>
        <taxon>Methanobacteriota</taxon>
        <taxon>Stenosarchaea group</taxon>
        <taxon>Halobacteria</taxon>
        <taxon>Halobacteriales</taxon>
        <taxon>Natronoarchaeaceae</taxon>
    </lineage>
</organism>